<dbReference type="EMBL" id="QLNP01000105">
    <property type="protein sequence ID" value="RAM35376.1"/>
    <property type="molecule type" value="Genomic_DNA"/>
</dbReference>
<dbReference type="OrthoDB" id="5241234at2"/>
<feature type="compositionally biased region" description="Basic and acidic residues" evidence="1">
    <location>
        <begin position="393"/>
        <end position="409"/>
    </location>
</feature>
<feature type="region of interest" description="Disordered" evidence="1">
    <location>
        <begin position="146"/>
        <end position="187"/>
    </location>
</feature>
<dbReference type="RefSeq" id="WP_111906031.1">
    <property type="nucleotide sequence ID" value="NZ_QLNP01000105.1"/>
</dbReference>
<evidence type="ECO:0000313" key="3">
    <source>
        <dbReference type="EMBL" id="RAM35376.1"/>
    </source>
</evidence>
<feature type="domain" description="HNH nuclease" evidence="2">
    <location>
        <begin position="458"/>
        <end position="508"/>
    </location>
</feature>
<dbReference type="SMART" id="SM00507">
    <property type="entry name" value="HNHc"/>
    <property type="match status" value="1"/>
</dbReference>
<dbReference type="GO" id="GO:0004519">
    <property type="term" value="F:endonuclease activity"/>
    <property type="evidence" value="ECO:0007669"/>
    <property type="project" value="InterPro"/>
</dbReference>
<reference evidence="3 4" key="1">
    <citation type="submission" date="2018-04" db="EMBL/GenBank/DDBJ databases">
        <title>Bacteria isolated from cave deposits of Manipur.</title>
        <authorList>
            <person name="Sahoo D."/>
            <person name="Sarangthem I."/>
            <person name="Nandeibam J."/>
        </authorList>
    </citation>
    <scope>NUCLEOTIDE SEQUENCE [LARGE SCALE GENOMIC DNA]</scope>
    <source>
        <strain evidence="4">mrc11</strain>
    </source>
</reference>
<organism evidence="3 4">
    <name type="scientific">Arthrobacter globiformis</name>
    <dbReference type="NCBI Taxonomy" id="1665"/>
    <lineage>
        <taxon>Bacteria</taxon>
        <taxon>Bacillati</taxon>
        <taxon>Actinomycetota</taxon>
        <taxon>Actinomycetes</taxon>
        <taxon>Micrococcales</taxon>
        <taxon>Micrococcaceae</taxon>
        <taxon>Arthrobacter</taxon>
    </lineage>
</organism>
<dbReference type="Proteomes" id="UP000249166">
    <property type="component" value="Unassembled WGS sequence"/>
</dbReference>
<feature type="region of interest" description="Disordered" evidence="1">
    <location>
        <begin position="392"/>
        <end position="422"/>
    </location>
</feature>
<evidence type="ECO:0000256" key="1">
    <source>
        <dbReference type="SAM" id="MobiDB-lite"/>
    </source>
</evidence>
<sequence>MEVIGNSALTGAAPRGVVLQAAAAPDGVFRVPDATGLDVDPYFGLPYDEDLDAVYPASLPEDPFPEVLFADRSFDEDLLAGGAFDEGVPFSTATASGPLLPAADLTADGPGLINQIRGYENVKCWAAAQQARLAVEFEARHRQEQAALAGQAERSTLSAEDLGKKRPKENTSGVPEQIALARGESPNRGHRLLGMAKALVIEMPHALTALDTGQLNEEKAMYVVKETACLTVEDRTAVDEELAADTGTFTGAGTRTIIAAIKAAATRRDPRSVTQRASHAASERSVSLRPAPDCMTYFTALLPAHQGVAVYTALTRHADALRSAGDPRSRNQAMADTFVEWTTGTPGGISGIELNLVMTDRTLLQADSAPARLTGYGIVPATWARELLNQEEAPERAPEHPRMPGREPRAGSSNASDSHAGQNDAVKELKIWLRRLYTAPETGDLVAMDSGRRLFPPPLRRFIQVRDDTCRTPYCDAPIRHLDHIIPWHDDGPTSLANGAGLCEACNHTKELPGWKAQPRPGPRHTYGITTPTGHTYHSTAPPLPGTGQ</sequence>
<accession>A0A328H9X1</accession>
<dbReference type="GO" id="GO:0003676">
    <property type="term" value="F:nucleic acid binding"/>
    <property type="evidence" value="ECO:0007669"/>
    <property type="project" value="InterPro"/>
</dbReference>
<evidence type="ECO:0000313" key="4">
    <source>
        <dbReference type="Proteomes" id="UP000249166"/>
    </source>
</evidence>
<dbReference type="GO" id="GO:0008270">
    <property type="term" value="F:zinc ion binding"/>
    <property type="evidence" value="ECO:0007669"/>
    <property type="project" value="InterPro"/>
</dbReference>
<evidence type="ECO:0000259" key="2">
    <source>
        <dbReference type="SMART" id="SM00507"/>
    </source>
</evidence>
<comment type="caution">
    <text evidence="3">The sequence shown here is derived from an EMBL/GenBank/DDBJ whole genome shotgun (WGS) entry which is preliminary data.</text>
</comment>
<feature type="compositionally biased region" description="Polar residues" evidence="1">
    <location>
        <begin position="411"/>
        <end position="421"/>
    </location>
</feature>
<gene>
    <name evidence="3" type="ORF">DBZ45_22310</name>
</gene>
<name>A0A328H9X1_ARTGO</name>
<dbReference type="Gene3D" id="1.10.30.50">
    <property type="match status" value="1"/>
</dbReference>
<dbReference type="Pfam" id="PF01844">
    <property type="entry name" value="HNH"/>
    <property type="match status" value="1"/>
</dbReference>
<dbReference type="InterPro" id="IPR003615">
    <property type="entry name" value="HNH_nuc"/>
</dbReference>
<dbReference type="CDD" id="cd00085">
    <property type="entry name" value="HNHc"/>
    <property type="match status" value="1"/>
</dbReference>
<feature type="region of interest" description="Disordered" evidence="1">
    <location>
        <begin position="529"/>
        <end position="549"/>
    </location>
</feature>
<protein>
    <recommendedName>
        <fullName evidence="2">HNH nuclease domain-containing protein</fullName>
    </recommendedName>
</protein>
<dbReference type="AlphaFoldDB" id="A0A328H9X1"/>
<feature type="compositionally biased region" description="Polar residues" evidence="1">
    <location>
        <begin position="529"/>
        <end position="539"/>
    </location>
</feature>
<proteinExistence type="predicted"/>
<dbReference type="InterPro" id="IPR002711">
    <property type="entry name" value="HNH"/>
</dbReference>